<evidence type="ECO:0000313" key="3">
    <source>
        <dbReference type="Proteomes" id="UP001589733"/>
    </source>
</evidence>
<protein>
    <submittedName>
        <fullName evidence="2">Uncharacterized protein</fullName>
    </submittedName>
</protein>
<dbReference type="RefSeq" id="WP_380014886.1">
    <property type="nucleotide sequence ID" value="NZ_JBHLYR010000060.1"/>
</dbReference>
<keyword evidence="3" id="KW-1185">Reference proteome</keyword>
<gene>
    <name evidence="2" type="ORF">ACFFLM_20450</name>
</gene>
<dbReference type="Proteomes" id="UP001589733">
    <property type="component" value="Unassembled WGS sequence"/>
</dbReference>
<proteinExistence type="predicted"/>
<organism evidence="2 3">
    <name type="scientific">Deinococcus oregonensis</name>
    <dbReference type="NCBI Taxonomy" id="1805970"/>
    <lineage>
        <taxon>Bacteria</taxon>
        <taxon>Thermotogati</taxon>
        <taxon>Deinococcota</taxon>
        <taxon>Deinococci</taxon>
        <taxon>Deinococcales</taxon>
        <taxon>Deinococcaceae</taxon>
        <taxon>Deinococcus</taxon>
    </lineage>
</organism>
<sequence>MTDAAAHAAANAAQLRLLREALISLPTAAAVADTPLDSSASLPSEGDPASDQATLPTSTAPVQESIQPDPNTKDAPACCPSSAGRT</sequence>
<evidence type="ECO:0000313" key="2">
    <source>
        <dbReference type="EMBL" id="MFB9994332.1"/>
    </source>
</evidence>
<dbReference type="EMBL" id="JBHLYR010000060">
    <property type="protein sequence ID" value="MFB9994332.1"/>
    <property type="molecule type" value="Genomic_DNA"/>
</dbReference>
<feature type="region of interest" description="Disordered" evidence="1">
    <location>
        <begin position="34"/>
        <end position="86"/>
    </location>
</feature>
<name>A0ABV6B3I6_9DEIO</name>
<feature type="compositionally biased region" description="Polar residues" evidence="1">
    <location>
        <begin position="51"/>
        <end position="70"/>
    </location>
</feature>
<evidence type="ECO:0000256" key="1">
    <source>
        <dbReference type="SAM" id="MobiDB-lite"/>
    </source>
</evidence>
<reference evidence="2 3" key="1">
    <citation type="submission" date="2024-09" db="EMBL/GenBank/DDBJ databases">
        <authorList>
            <person name="Sun Q."/>
            <person name="Mori K."/>
        </authorList>
    </citation>
    <scope>NUCLEOTIDE SEQUENCE [LARGE SCALE GENOMIC DNA]</scope>
    <source>
        <strain evidence="2 3">JCM 13503</strain>
    </source>
</reference>
<accession>A0ABV6B3I6</accession>
<comment type="caution">
    <text evidence="2">The sequence shown here is derived from an EMBL/GenBank/DDBJ whole genome shotgun (WGS) entry which is preliminary data.</text>
</comment>